<evidence type="ECO:0000313" key="3">
    <source>
        <dbReference type="Proteomes" id="UP000441772"/>
    </source>
</evidence>
<sequence length="258" mass="28462">MREHTTDMDGRRHDGPHAKGLSAFRLKTIAALFAALSVVAVTVLPALLGAPSADNMTSLTAVVLCDVVSWCAIPIYAWLLVEGWRHTHDVWRYGVRLFVVAKLAEVPYDFIMTGRWFDLRVQNPVYGLLIALIVLGLFDWAGKRLSGVSLVVVDVLFAAVGVLWNLLLHVGVDQRVMFGGVLTLAFALVFRYLGRHENTMMFTAGLLGAVNGVIPALGVVFLHYRNDELGYGHPWTRWVFYALYPVMLALGALSVAVL</sequence>
<reference evidence="2 3" key="1">
    <citation type="submission" date="2019-09" db="EMBL/GenBank/DDBJ databases">
        <title>Characterization of the phylogenetic diversity of two novel species belonging to the genus Bifidobacterium: Bifidobacterium cebidarum sp. nov. and Bifidobacterium leontopitheci sp. nov.</title>
        <authorList>
            <person name="Lugli G.A."/>
            <person name="Duranti S."/>
            <person name="Milani C."/>
            <person name="Turroni F."/>
            <person name="Ventura M."/>
        </authorList>
    </citation>
    <scope>NUCLEOTIDE SEQUENCE [LARGE SCALE GENOMIC DNA]</scope>
    <source>
        <strain evidence="2 3">LMG 31471</strain>
    </source>
</reference>
<feature type="transmembrane region" description="Helical" evidence="1">
    <location>
        <begin position="29"/>
        <end position="48"/>
    </location>
</feature>
<evidence type="ECO:0000313" key="2">
    <source>
        <dbReference type="EMBL" id="KAB7789628.1"/>
    </source>
</evidence>
<dbReference type="AlphaFoldDB" id="A0A6I1GNK2"/>
<feature type="transmembrane region" description="Helical" evidence="1">
    <location>
        <begin position="206"/>
        <end position="226"/>
    </location>
</feature>
<dbReference type="EMBL" id="WBVT01000039">
    <property type="protein sequence ID" value="KAB7789628.1"/>
    <property type="molecule type" value="Genomic_DNA"/>
</dbReference>
<feature type="transmembrane region" description="Helical" evidence="1">
    <location>
        <begin position="148"/>
        <end position="170"/>
    </location>
</feature>
<dbReference type="Proteomes" id="UP000441772">
    <property type="component" value="Unassembled WGS sequence"/>
</dbReference>
<feature type="transmembrane region" description="Helical" evidence="1">
    <location>
        <begin position="238"/>
        <end position="257"/>
    </location>
</feature>
<keyword evidence="1" id="KW-0472">Membrane</keyword>
<evidence type="ECO:0000256" key="1">
    <source>
        <dbReference type="SAM" id="Phobius"/>
    </source>
</evidence>
<dbReference type="RefSeq" id="WP_226836219.1">
    <property type="nucleotide sequence ID" value="NZ_JBHSKZ010000051.1"/>
</dbReference>
<feature type="transmembrane region" description="Helical" evidence="1">
    <location>
        <begin position="60"/>
        <end position="81"/>
    </location>
</feature>
<feature type="transmembrane region" description="Helical" evidence="1">
    <location>
        <begin position="176"/>
        <end position="194"/>
    </location>
</feature>
<organism evidence="2 3">
    <name type="scientific">Bifidobacterium leontopitheci</name>
    <dbReference type="NCBI Taxonomy" id="2650774"/>
    <lineage>
        <taxon>Bacteria</taxon>
        <taxon>Bacillati</taxon>
        <taxon>Actinomycetota</taxon>
        <taxon>Actinomycetes</taxon>
        <taxon>Bifidobacteriales</taxon>
        <taxon>Bifidobacteriaceae</taxon>
        <taxon>Bifidobacterium</taxon>
    </lineage>
</organism>
<dbReference type="Pfam" id="PF05857">
    <property type="entry name" value="TraX"/>
    <property type="match status" value="1"/>
</dbReference>
<comment type="caution">
    <text evidence="2">The sequence shown here is derived from an EMBL/GenBank/DDBJ whole genome shotgun (WGS) entry which is preliminary data.</text>
</comment>
<feature type="transmembrane region" description="Helical" evidence="1">
    <location>
        <begin position="123"/>
        <end position="141"/>
    </location>
</feature>
<protein>
    <submittedName>
        <fullName evidence="2">ABC transporter permease</fullName>
    </submittedName>
</protein>
<accession>A0A6I1GNK2</accession>
<keyword evidence="1" id="KW-0812">Transmembrane</keyword>
<gene>
    <name evidence="2" type="ORF">F7D09_1865</name>
</gene>
<keyword evidence="1" id="KW-1133">Transmembrane helix</keyword>
<dbReference type="InterPro" id="IPR008875">
    <property type="entry name" value="TraX"/>
</dbReference>
<proteinExistence type="predicted"/>
<feature type="transmembrane region" description="Helical" evidence="1">
    <location>
        <begin position="93"/>
        <end position="111"/>
    </location>
</feature>
<name>A0A6I1GNK2_9BIFI</name>
<keyword evidence="3" id="KW-1185">Reference proteome</keyword>